<keyword evidence="2 4" id="KW-1133">Transmembrane helix</keyword>
<dbReference type="Gene3D" id="1.20.1250.20">
    <property type="entry name" value="MFS general substrate transporter like domains"/>
    <property type="match status" value="1"/>
</dbReference>
<reference evidence="6" key="1">
    <citation type="submission" date="2019-08" db="EMBL/GenBank/DDBJ databases">
        <title>Limnoglobus roseus gen. nov., sp. nov., a novel freshwater planctomycete with a giant genome from the family Gemmataceae.</title>
        <authorList>
            <person name="Kulichevskaya I.S."/>
            <person name="Naumoff D.G."/>
            <person name="Miroshnikov K."/>
            <person name="Ivanova A."/>
            <person name="Philippov D.A."/>
            <person name="Hakobyan A."/>
            <person name="Rijpstra I.C."/>
            <person name="Sinninghe Damste J.S."/>
            <person name="Liesack W."/>
            <person name="Dedysh S.N."/>
        </authorList>
    </citation>
    <scope>NUCLEOTIDE SEQUENCE [LARGE SCALE GENOMIC DNA]</scope>
    <source>
        <strain evidence="6">PX52</strain>
    </source>
</reference>
<feature type="transmembrane region" description="Helical" evidence="4">
    <location>
        <begin position="347"/>
        <end position="366"/>
    </location>
</feature>
<name>A0A5C1A7V0_9BACT</name>
<accession>A0A5C1A7V0</accession>
<dbReference type="Proteomes" id="UP000324974">
    <property type="component" value="Chromosome"/>
</dbReference>
<evidence type="ECO:0000256" key="3">
    <source>
        <dbReference type="ARBA" id="ARBA00023136"/>
    </source>
</evidence>
<feature type="transmembrane region" description="Helical" evidence="4">
    <location>
        <begin position="175"/>
        <end position="195"/>
    </location>
</feature>
<protein>
    <submittedName>
        <fullName evidence="5">MFS transporter</fullName>
    </submittedName>
</protein>
<dbReference type="Pfam" id="PF07690">
    <property type="entry name" value="MFS_1"/>
    <property type="match status" value="1"/>
</dbReference>
<evidence type="ECO:0000256" key="1">
    <source>
        <dbReference type="ARBA" id="ARBA00022692"/>
    </source>
</evidence>
<keyword evidence="3 4" id="KW-0472">Membrane</keyword>
<dbReference type="SUPFAM" id="SSF103473">
    <property type="entry name" value="MFS general substrate transporter"/>
    <property type="match status" value="1"/>
</dbReference>
<feature type="transmembrane region" description="Helical" evidence="4">
    <location>
        <begin position="144"/>
        <end position="163"/>
    </location>
</feature>
<feature type="transmembrane region" description="Helical" evidence="4">
    <location>
        <begin position="258"/>
        <end position="277"/>
    </location>
</feature>
<feature type="transmembrane region" description="Helical" evidence="4">
    <location>
        <begin position="378"/>
        <end position="401"/>
    </location>
</feature>
<evidence type="ECO:0000256" key="2">
    <source>
        <dbReference type="ARBA" id="ARBA00022989"/>
    </source>
</evidence>
<dbReference type="AlphaFoldDB" id="A0A5C1A7V0"/>
<evidence type="ECO:0000256" key="4">
    <source>
        <dbReference type="SAM" id="Phobius"/>
    </source>
</evidence>
<evidence type="ECO:0000313" key="6">
    <source>
        <dbReference type="Proteomes" id="UP000324974"/>
    </source>
</evidence>
<dbReference type="InterPro" id="IPR036259">
    <property type="entry name" value="MFS_trans_sf"/>
</dbReference>
<feature type="transmembrane region" description="Helical" evidence="4">
    <location>
        <begin position="82"/>
        <end position="101"/>
    </location>
</feature>
<dbReference type="KEGG" id="lrs:PX52LOC_01455"/>
<keyword evidence="1 4" id="KW-0812">Transmembrane</keyword>
<organism evidence="5 6">
    <name type="scientific">Limnoglobus roseus</name>
    <dbReference type="NCBI Taxonomy" id="2598579"/>
    <lineage>
        <taxon>Bacteria</taxon>
        <taxon>Pseudomonadati</taxon>
        <taxon>Planctomycetota</taxon>
        <taxon>Planctomycetia</taxon>
        <taxon>Gemmatales</taxon>
        <taxon>Gemmataceae</taxon>
        <taxon>Limnoglobus</taxon>
    </lineage>
</organism>
<feature type="transmembrane region" description="Helical" evidence="4">
    <location>
        <begin position="52"/>
        <end position="75"/>
    </location>
</feature>
<evidence type="ECO:0000313" key="5">
    <source>
        <dbReference type="EMBL" id="QEL14565.1"/>
    </source>
</evidence>
<feature type="transmembrane region" description="Helical" evidence="4">
    <location>
        <begin position="289"/>
        <end position="308"/>
    </location>
</feature>
<proteinExistence type="predicted"/>
<dbReference type="GO" id="GO:0022857">
    <property type="term" value="F:transmembrane transporter activity"/>
    <property type="evidence" value="ECO:0007669"/>
    <property type="project" value="InterPro"/>
</dbReference>
<sequence>MGRDEASAASRWVWVHVGVAALAMAATLPGRTHGLGLFTEPILKSTGIGRETYGTVNLVATLVGALFCVPAGFLLDRLGPRVVLGLVASLLAATVTLMSQWEPLTLVPLAAFILLTRGLGQSALSVVSLALIGKSSGRDSRWAVGAYSCLVTVFFMGAFGVLRDVVKTNPDEWRGPWFGIGMGVLIAGVVGALAVRPSVLRASTSGEAAAPSRTFGEALRTGTFWAFALGTSFYGMVAAGTSLFNESILKERGFAKDIFLNATVVGIPVGLVANLGGGWLSTKVHIGRLFAGALVVFSAALAVFPQIVAEWQVYAYAMTLAAAGGVITVCFFSIWQRAFGPAHLGRIQGAAQLLTVLLSGFGQWLFPAVQARFTEYAPLFPFLAGGSVLLAVFAWVAPVSIAERNAR</sequence>
<feature type="transmembrane region" description="Helical" evidence="4">
    <location>
        <begin position="223"/>
        <end position="243"/>
    </location>
</feature>
<feature type="transmembrane region" description="Helical" evidence="4">
    <location>
        <begin position="314"/>
        <end position="335"/>
    </location>
</feature>
<feature type="transmembrane region" description="Helical" evidence="4">
    <location>
        <begin position="107"/>
        <end position="132"/>
    </location>
</feature>
<gene>
    <name evidence="5" type="ORF">PX52LOC_01455</name>
</gene>
<dbReference type="EMBL" id="CP042425">
    <property type="protein sequence ID" value="QEL14565.1"/>
    <property type="molecule type" value="Genomic_DNA"/>
</dbReference>
<feature type="transmembrane region" description="Helical" evidence="4">
    <location>
        <begin position="12"/>
        <end position="32"/>
    </location>
</feature>
<dbReference type="OrthoDB" id="182417at2"/>
<dbReference type="InterPro" id="IPR011701">
    <property type="entry name" value="MFS"/>
</dbReference>
<dbReference type="RefSeq" id="WP_149109451.1">
    <property type="nucleotide sequence ID" value="NZ_CP042425.1"/>
</dbReference>
<keyword evidence="6" id="KW-1185">Reference proteome</keyword>